<feature type="domain" description="SMP-30/Gluconolactonase/LRE-like region" evidence="2">
    <location>
        <begin position="51"/>
        <end position="262"/>
    </location>
</feature>
<dbReference type="InterPro" id="IPR011042">
    <property type="entry name" value="6-blade_b-propeller_TolB-like"/>
</dbReference>
<reference evidence="3 4" key="1">
    <citation type="submission" date="2018-08" db="EMBL/GenBank/DDBJ databases">
        <title>Actinomadura spongicola sp. nov., isolated from marine sponge Leucetta chagosensis.</title>
        <authorList>
            <person name="Li L."/>
            <person name="Lin H.W."/>
        </authorList>
    </citation>
    <scope>NUCLEOTIDE SEQUENCE [LARGE SCALE GENOMIC DNA]</scope>
    <source>
        <strain evidence="3 4">LHW52907</strain>
    </source>
</reference>
<comment type="caution">
    <text evidence="3">The sequence shown here is derived from an EMBL/GenBank/DDBJ whole genome shotgun (WGS) entry which is preliminary data.</text>
</comment>
<proteinExistence type="predicted"/>
<evidence type="ECO:0000259" key="2">
    <source>
        <dbReference type="Pfam" id="PF08450"/>
    </source>
</evidence>
<dbReference type="Pfam" id="PF08450">
    <property type="entry name" value="SGL"/>
    <property type="match status" value="1"/>
</dbReference>
<evidence type="ECO:0000256" key="1">
    <source>
        <dbReference type="SAM" id="SignalP"/>
    </source>
</evidence>
<dbReference type="Gene3D" id="2.120.10.30">
    <property type="entry name" value="TolB, C-terminal domain"/>
    <property type="match status" value="1"/>
</dbReference>
<dbReference type="PANTHER" id="PTHR31460:SF3">
    <property type="entry name" value="MESOCENTIN"/>
    <property type="match status" value="1"/>
</dbReference>
<dbReference type="InterPro" id="IPR053224">
    <property type="entry name" value="Sensory_adhesion_molecule"/>
</dbReference>
<dbReference type="RefSeq" id="WP_117403611.1">
    <property type="nucleotide sequence ID" value="NZ_QVNQ01000011.1"/>
</dbReference>
<dbReference type="EMBL" id="QVNQ01000011">
    <property type="protein sequence ID" value="RFS81997.1"/>
    <property type="molecule type" value="Genomic_DNA"/>
</dbReference>
<sequence length="335" mass="36044">MYRAVRRRSIVVAALAAPLLLGSTAQAADAPAQTRARISTAHVLPGDRVYPEGIAADPRTGDMYVGSYEGGTIYKLTPGRRDAEQFLPPFIDGRSQALGLEVDRAGRLWVADRLTGVAVYDIATRRLHARFTITDQNPRLVNDMAITPDGTAYITGSRRSVVYRITPEQLADAHEQGGDAPLTPAFDLSEVVEPHAPNTITLNGIVAEPSGRYLLTVDMTGGDLYRIALPSGEVEKVALSGGDLTTGDGMELHHGTLWVAHPIKDAYAIGRWRIGSDGRTARSTGRLTDLALQTPTTLLRKHGKLYVVRSQFDKGGPTGPGTPQLPFSIAVVRGF</sequence>
<organism evidence="3 4">
    <name type="scientific">Actinomadura spongiicola</name>
    <dbReference type="NCBI Taxonomy" id="2303421"/>
    <lineage>
        <taxon>Bacteria</taxon>
        <taxon>Bacillati</taxon>
        <taxon>Actinomycetota</taxon>
        <taxon>Actinomycetes</taxon>
        <taxon>Streptosporangiales</taxon>
        <taxon>Thermomonosporaceae</taxon>
        <taxon>Actinomadura</taxon>
    </lineage>
</organism>
<dbReference type="Proteomes" id="UP000262882">
    <property type="component" value="Unassembled WGS sequence"/>
</dbReference>
<feature type="signal peptide" evidence="1">
    <location>
        <begin position="1"/>
        <end position="27"/>
    </location>
</feature>
<protein>
    <submittedName>
        <fullName evidence="3">Superoxide dismutase</fullName>
    </submittedName>
</protein>
<dbReference type="SUPFAM" id="SSF63829">
    <property type="entry name" value="Calcium-dependent phosphotriesterase"/>
    <property type="match status" value="1"/>
</dbReference>
<gene>
    <name evidence="3" type="ORF">D0T12_29220</name>
</gene>
<dbReference type="PANTHER" id="PTHR31460">
    <property type="match status" value="1"/>
</dbReference>
<keyword evidence="4" id="KW-1185">Reference proteome</keyword>
<accession>A0A372G9J4</accession>
<evidence type="ECO:0000313" key="3">
    <source>
        <dbReference type="EMBL" id="RFS81997.1"/>
    </source>
</evidence>
<dbReference type="AlphaFoldDB" id="A0A372G9J4"/>
<name>A0A372G9J4_9ACTN</name>
<evidence type="ECO:0000313" key="4">
    <source>
        <dbReference type="Proteomes" id="UP000262882"/>
    </source>
</evidence>
<dbReference type="InterPro" id="IPR013658">
    <property type="entry name" value="SGL"/>
</dbReference>
<feature type="chain" id="PRO_5016769925" evidence="1">
    <location>
        <begin position="28"/>
        <end position="335"/>
    </location>
</feature>
<dbReference type="OrthoDB" id="504981at2"/>
<keyword evidence="1" id="KW-0732">Signal</keyword>